<dbReference type="EMBL" id="JANHAX010000003">
    <property type="protein sequence ID" value="MDQ2090487.1"/>
    <property type="molecule type" value="Genomic_DNA"/>
</dbReference>
<evidence type="ECO:0000259" key="2">
    <source>
        <dbReference type="Pfam" id="PF04982"/>
    </source>
</evidence>
<sequence>MNDTSKPRHGPVAPPSPHKILRSAIGAFIGLSLVGYIAQLMLNDESLTFEIGAFGATAVLLYAAPLSPYAQPWNVLVGHVTSALVGVAVFRLFGANWFSAALAVTLAIAAMQLTSSIHPPGGASALIAVLGAPDLHQLGFSYAFFPVGLGALVMIAVALVSNNIANPRRWPEYWLATTPIARLHPQRIPTTPPNRDPLP</sequence>
<feature type="transmembrane region" description="Helical" evidence="1">
    <location>
        <begin position="20"/>
        <end position="38"/>
    </location>
</feature>
<evidence type="ECO:0000313" key="4">
    <source>
        <dbReference type="Proteomes" id="UP001226762"/>
    </source>
</evidence>
<proteinExistence type="predicted"/>
<evidence type="ECO:0000256" key="1">
    <source>
        <dbReference type="SAM" id="Phobius"/>
    </source>
</evidence>
<accession>A0AAE4B4U9</accession>
<keyword evidence="1" id="KW-1133">Transmembrane helix</keyword>
<dbReference type="RefSeq" id="WP_306735766.1">
    <property type="nucleotide sequence ID" value="NZ_JANHAX010000003.1"/>
</dbReference>
<feature type="transmembrane region" description="Helical" evidence="1">
    <location>
        <begin position="47"/>
        <end position="67"/>
    </location>
</feature>
<feature type="domain" description="HPP transmembrane region" evidence="2">
    <location>
        <begin position="15"/>
        <end position="171"/>
    </location>
</feature>
<comment type="caution">
    <text evidence="3">The sequence shown here is derived from an EMBL/GenBank/DDBJ whole genome shotgun (WGS) entry which is preliminary data.</text>
</comment>
<reference evidence="3" key="1">
    <citation type="submission" date="2022-07" db="EMBL/GenBank/DDBJ databases">
        <authorList>
            <person name="Otstavnykh N."/>
            <person name="Isaeva M."/>
            <person name="Bystritskaya E."/>
        </authorList>
    </citation>
    <scope>NUCLEOTIDE SEQUENCE</scope>
    <source>
        <strain evidence="3">KCTC 52189</strain>
    </source>
</reference>
<keyword evidence="1" id="KW-0812">Transmembrane</keyword>
<dbReference type="PANTHER" id="PTHR33741:SF5">
    <property type="entry name" value="TRANSMEMBRANE PROTEIN DDB_G0269096-RELATED"/>
    <property type="match status" value="1"/>
</dbReference>
<name>A0AAE4B4U9_9RHOB</name>
<dbReference type="Proteomes" id="UP001226762">
    <property type="component" value="Unassembled WGS sequence"/>
</dbReference>
<keyword evidence="1" id="KW-0472">Membrane</keyword>
<dbReference type="Pfam" id="PF04982">
    <property type="entry name" value="TM_HPP"/>
    <property type="match status" value="1"/>
</dbReference>
<keyword evidence="4" id="KW-1185">Reference proteome</keyword>
<reference evidence="3" key="2">
    <citation type="submission" date="2023-02" db="EMBL/GenBank/DDBJ databases">
        <title>'Rhodoalgimonas zhirmunskyi' gen. nov., isolated from a red alga.</title>
        <authorList>
            <person name="Nedashkovskaya O.I."/>
            <person name="Otstavnykh N.Y."/>
            <person name="Bystritskaya E.P."/>
            <person name="Balabanova L.A."/>
            <person name="Isaeva M.P."/>
        </authorList>
    </citation>
    <scope>NUCLEOTIDE SEQUENCE</scope>
    <source>
        <strain evidence="3">KCTC 52189</strain>
    </source>
</reference>
<organism evidence="3 4">
    <name type="scientific">Marimonas arenosa</name>
    <dbReference type="NCBI Taxonomy" id="1795305"/>
    <lineage>
        <taxon>Bacteria</taxon>
        <taxon>Pseudomonadati</taxon>
        <taxon>Pseudomonadota</taxon>
        <taxon>Alphaproteobacteria</taxon>
        <taxon>Rhodobacterales</taxon>
        <taxon>Paracoccaceae</taxon>
        <taxon>Marimonas</taxon>
    </lineage>
</organism>
<feature type="transmembrane region" description="Helical" evidence="1">
    <location>
        <begin position="139"/>
        <end position="160"/>
    </location>
</feature>
<dbReference type="AlphaFoldDB" id="A0AAE4B4U9"/>
<dbReference type="InterPro" id="IPR007065">
    <property type="entry name" value="HPP"/>
</dbReference>
<feature type="transmembrane region" description="Helical" evidence="1">
    <location>
        <begin position="73"/>
        <end position="93"/>
    </location>
</feature>
<dbReference type="InterPro" id="IPR058581">
    <property type="entry name" value="TM_HPP"/>
</dbReference>
<protein>
    <submittedName>
        <fullName evidence="3">HPP family protein</fullName>
    </submittedName>
</protein>
<gene>
    <name evidence="3" type="ORF">NO357_11310</name>
</gene>
<evidence type="ECO:0000313" key="3">
    <source>
        <dbReference type="EMBL" id="MDQ2090487.1"/>
    </source>
</evidence>
<dbReference type="PANTHER" id="PTHR33741">
    <property type="entry name" value="TRANSMEMBRANE PROTEIN DDB_G0269096-RELATED"/>
    <property type="match status" value="1"/>
</dbReference>